<dbReference type="InterPro" id="IPR004148">
    <property type="entry name" value="BAR_dom"/>
</dbReference>
<evidence type="ECO:0000256" key="1">
    <source>
        <dbReference type="SAM" id="Coils"/>
    </source>
</evidence>
<proteinExistence type="predicted"/>
<dbReference type="SMART" id="SM00721">
    <property type="entry name" value="BAR"/>
    <property type="match status" value="1"/>
</dbReference>
<keyword evidence="4" id="KW-1185">Reference proteome</keyword>
<dbReference type="PROSITE" id="PS51021">
    <property type="entry name" value="BAR"/>
    <property type="match status" value="1"/>
</dbReference>
<feature type="coiled-coil region" evidence="1">
    <location>
        <begin position="145"/>
        <end position="179"/>
    </location>
</feature>
<dbReference type="InterPro" id="IPR027267">
    <property type="entry name" value="AH/BAR_dom_sf"/>
</dbReference>
<organism evidence="3 4">
    <name type="scientific">Hymenolepis diminuta</name>
    <name type="common">Rat tapeworm</name>
    <dbReference type="NCBI Taxonomy" id="6216"/>
    <lineage>
        <taxon>Eukaryota</taxon>
        <taxon>Metazoa</taxon>
        <taxon>Spiralia</taxon>
        <taxon>Lophotrochozoa</taxon>
        <taxon>Platyhelminthes</taxon>
        <taxon>Cestoda</taxon>
        <taxon>Eucestoda</taxon>
        <taxon>Cyclophyllidea</taxon>
        <taxon>Hymenolepididae</taxon>
        <taxon>Hymenolepis</taxon>
    </lineage>
</organism>
<dbReference type="Proteomes" id="UP000321570">
    <property type="component" value="Unassembled WGS sequence"/>
</dbReference>
<dbReference type="Pfam" id="PF03114">
    <property type="entry name" value="BAR"/>
    <property type="match status" value="1"/>
</dbReference>
<dbReference type="Gene3D" id="1.20.1270.60">
    <property type="entry name" value="Arfaptin homology (AH) domain/BAR domain"/>
    <property type="match status" value="1"/>
</dbReference>
<reference evidence="3 4" key="1">
    <citation type="submission" date="2019-07" db="EMBL/GenBank/DDBJ databases">
        <authorList>
            <person name="Jastrzebski P J."/>
            <person name="Paukszto L."/>
            <person name="Jastrzebski P J."/>
        </authorList>
    </citation>
    <scope>NUCLEOTIDE SEQUENCE [LARGE SCALE GENOMIC DNA]</scope>
    <source>
        <strain evidence="3 4">WMS-il1</strain>
    </source>
</reference>
<protein>
    <recommendedName>
        <fullName evidence="2">BAR domain-containing protein</fullName>
    </recommendedName>
</protein>
<evidence type="ECO:0000313" key="3">
    <source>
        <dbReference type="EMBL" id="VUZ51993.1"/>
    </source>
</evidence>
<dbReference type="AlphaFoldDB" id="A0A564YZ90"/>
<dbReference type="SUPFAM" id="SSF103657">
    <property type="entry name" value="BAR/IMD domain-like"/>
    <property type="match status" value="1"/>
</dbReference>
<accession>A0A564YZ90</accession>
<name>A0A564YZ90_HYMDI</name>
<dbReference type="EMBL" id="CABIJS010000455">
    <property type="protein sequence ID" value="VUZ51993.1"/>
    <property type="molecule type" value="Genomic_DNA"/>
</dbReference>
<sequence>MPENDITKTFNRLTQLAGELVKKGDKTPYSPRTAELLEYVDQLKPCLTKLISATEEFVDINMISKVADVLTKNKEVSTSTDKLASAMEELANKFKSAAPQFSKMSNEAAELHQRMAAARRSFDNEIEKNFIEVLKNFVNNDLAEVHKAKKKLEDSRLDLDSSKNKLKNAKNDEQKTKWENEVRHNTQTFERVQSESCAVFERALKDFDQLSGRLVSLIRAEENYYETCAKECSLTLKQ</sequence>
<keyword evidence="1" id="KW-0175">Coiled coil</keyword>
<evidence type="ECO:0000313" key="4">
    <source>
        <dbReference type="Proteomes" id="UP000321570"/>
    </source>
</evidence>
<evidence type="ECO:0000259" key="2">
    <source>
        <dbReference type="PROSITE" id="PS51021"/>
    </source>
</evidence>
<gene>
    <name evidence="3" type="ORF">WMSIL1_LOCUS10576</name>
</gene>
<feature type="domain" description="BAR" evidence="2">
    <location>
        <begin position="18"/>
        <end position="238"/>
    </location>
</feature>
<dbReference type="GO" id="GO:0005737">
    <property type="term" value="C:cytoplasm"/>
    <property type="evidence" value="ECO:0007669"/>
    <property type="project" value="InterPro"/>
</dbReference>